<protein>
    <recommendedName>
        <fullName evidence="3">Helix-turn-helix domain-containing protein</fullName>
    </recommendedName>
</protein>
<comment type="caution">
    <text evidence="1">The sequence shown here is derived from an EMBL/GenBank/DDBJ whole genome shotgun (WGS) entry which is preliminary data.</text>
</comment>
<keyword evidence="2" id="KW-1185">Reference proteome</keyword>
<dbReference type="RefSeq" id="WP_380909986.1">
    <property type="nucleotide sequence ID" value="NZ_JBHTLS010000106.1"/>
</dbReference>
<proteinExistence type="predicted"/>
<sequence>MGKFMDSAAFAEQTIYRRIAKHGSAIKLTDSQRAVLIKFVNLWFYHRGKSGAIEYSQDDFNASLDLSDRAIRGAIGRLMELGIVIRIAGGVGRGNVSVYGVDLTKLQEVLAPEAAIQCAGETISLHGEIKVARSRPSHRDNKYRSDFPSRVWFVVRLRKAIDWTALGTVLRRIAANARAWFRPRPQTPSSGWNNYVGALS</sequence>
<evidence type="ECO:0008006" key="3">
    <source>
        <dbReference type="Google" id="ProtNLM"/>
    </source>
</evidence>
<name>A0ABW3P071_9SPHN</name>
<organism evidence="1 2">
    <name type="scientific">Sphingobium olei</name>
    <dbReference type="NCBI Taxonomy" id="420955"/>
    <lineage>
        <taxon>Bacteria</taxon>
        <taxon>Pseudomonadati</taxon>
        <taxon>Pseudomonadota</taxon>
        <taxon>Alphaproteobacteria</taxon>
        <taxon>Sphingomonadales</taxon>
        <taxon>Sphingomonadaceae</taxon>
        <taxon>Sphingobium</taxon>
    </lineage>
</organism>
<dbReference type="Proteomes" id="UP001597203">
    <property type="component" value="Unassembled WGS sequence"/>
</dbReference>
<reference evidence="2" key="1">
    <citation type="journal article" date="2019" name="Int. J. Syst. Evol. Microbiol.">
        <title>The Global Catalogue of Microorganisms (GCM) 10K type strain sequencing project: providing services to taxonomists for standard genome sequencing and annotation.</title>
        <authorList>
            <consortium name="The Broad Institute Genomics Platform"/>
            <consortium name="The Broad Institute Genome Sequencing Center for Infectious Disease"/>
            <person name="Wu L."/>
            <person name="Ma J."/>
        </authorList>
    </citation>
    <scope>NUCLEOTIDE SEQUENCE [LARGE SCALE GENOMIC DNA]</scope>
    <source>
        <strain evidence="2">CCUG 54329</strain>
    </source>
</reference>
<dbReference type="EMBL" id="JBHTLS010000106">
    <property type="protein sequence ID" value="MFD1104598.1"/>
    <property type="molecule type" value="Genomic_DNA"/>
</dbReference>
<accession>A0ABW3P071</accession>
<evidence type="ECO:0000313" key="2">
    <source>
        <dbReference type="Proteomes" id="UP001597203"/>
    </source>
</evidence>
<evidence type="ECO:0000313" key="1">
    <source>
        <dbReference type="EMBL" id="MFD1104598.1"/>
    </source>
</evidence>
<gene>
    <name evidence="1" type="ORF">ACFQ24_06895</name>
</gene>